<sequence>MELAKNDTGNIPKSYSLNMCKDFVPMLKVAYNGLARKSSCIADDVKDRKKLKLEYILIKHDTR</sequence>
<dbReference type="EMBL" id="JANAVB010022596">
    <property type="protein sequence ID" value="KAJ6823938.1"/>
    <property type="molecule type" value="Genomic_DNA"/>
</dbReference>
<dbReference type="Proteomes" id="UP001140949">
    <property type="component" value="Unassembled WGS sequence"/>
</dbReference>
<dbReference type="AlphaFoldDB" id="A0AAX6G6G6"/>
<evidence type="ECO:0000313" key="1">
    <source>
        <dbReference type="EMBL" id="KAJ6823938.1"/>
    </source>
</evidence>
<reference evidence="1" key="2">
    <citation type="submission" date="2023-04" db="EMBL/GenBank/DDBJ databases">
        <authorList>
            <person name="Bruccoleri R.E."/>
            <person name="Oakeley E.J."/>
            <person name="Faust A.-M."/>
            <person name="Dessus-Babus S."/>
            <person name="Altorfer M."/>
            <person name="Burckhardt D."/>
            <person name="Oertli M."/>
            <person name="Naumann U."/>
            <person name="Petersen F."/>
            <person name="Wong J."/>
        </authorList>
    </citation>
    <scope>NUCLEOTIDE SEQUENCE</scope>
    <source>
        <strain evidence="1">GSM-AAB239-AS_SAM_17_03QT</strain>
        <tissue evidence="1">Leaf</tissue>
    </source>
</reference>
<reference evidence="1" key="1">
    <citation type="journal article" date="2023" name="GigaByte">
        <title>Genome assembly of the bearded iris, Iris pallida Lam.</title>
        <authorList>
            <person name="Bruccoleri R.E."/>
            <person name="Oakeley E.J."/>
            <person name="Faust A.M.E."/>
            <person name="Altorfer M."/>
            <person name="Dessus-Babus S."/>
            <person name="Burckhardt D."/>
            <person name="Oertli M."/>
            <person name="Naumann U."/>
            <person name="Petersen F."/>
            <person name="Wong J."/>
        </authorList>
    </citation>
    <scope>NUCLEOTIDE SEQUENCE</scope>
    <source>
        <strain evidence="1">GSM-AAB239-AS_SAM_17_03QT</strain>
    </source>
</reference>
<keyword evidence="2" id="KW-1185">Reference proteome</keyword>
<organism evidence="1 2">
    <name type="scientific">Iris pallida</name>
    <name type="common">Sweet iris</name>
    <dbReference type="NCBI Taxonomy" id="29817"/>
    <lineage>
        <taxon>Eukaryota</taxon>
        <taxon>Viridiplantae</taxon>
        <taxon>Streptophyta</taxon>
        <taxon>Embryophyta</taxon>
        <taxon>Tracheophyta</taxon>
        <taxon>Spermatophyta</taxon>
        <taxon>Magnoliopsida</taxon>
        <taxon>Liliopsida</taxon>
        <taxon>Asparagales</taxon>
        <taxon>Iridaceae</taxon>
        <taxon>Iridoideae</taxon>
        <taxon>Irideae</taxon>
        <taxon>Iris</taxon>
    </lineage>
</organism>
<gene>
    <name evidence="1" type="ORF">M6B38_128265</name>
</gene>
<protein>
    <submittedName>
        <fullName evidence="1">Monogalactosyldiacylglycerol synthase 3, chloroplastic</fullName>
    </submittedName>
</protein>
<comment type="caution">
    <text evidence="1">The sequence shown here is derived from an EMBL/GenBank/DDBJ whole genome shotgun (WGS) entry which is preliminary data.</text>
</comment>
<evidence type="ECO:0000313" key="2">
    <source>
        <dbReference type="Proteomes" id="UP001140949"/>
    </source>
</evidence>
<proteinExistence type="predicted"/>
<accession>A0AAX6G6G6</accession>
<name>A0AAX6G6G6_IRIPA</name>